<evidence type="ECO:0000256" key="1">
    <source>
        <dbReference type="SAM" id="MobiDB-lite"/>
    </source>
</evidence>
<dbReference type="AlphaFoldDB" id="A0A9D3S4E3"/>
<dbReference type="PANTHER" id="PTHR23098:SF16">
    <property type="entry name" value="REGULATORY PROTEIN ZESTE"/>
    <property type="match status" value="1"/>
</dbReference>
<feature type="domain" description="Myb/SANT-like DNA-binding" evidence="2">
    <location>
        <begin position="3"/>
        <end position="47"/>
    </location>
</feature>
<feature type="compositionally biased region" description="Acidic residues" evidence="1">
    <location>
        <begin position="125"/>
        <end position="138"/>
    </location>
</feature>
<dbReference type="Pfam" id="PF13873">
    <property type="entry name" value="Myb_DNA-bind_5"/>
    <property type="match status" value="1"/>
</dbReference>
<protein>
    <recommendedName>
        <fullName evidence="2">Myb/SANT-like DNA-binding domain-containing protein</fullName>
    </recommendedName>
</protein>
<evidence type="ECO:0000313" key="4">
    <source>
        <dbReference type="Proteomes" id="UP001044222"/>
    </source>
</evidence>
<comment type="caution">
    <text evidence="3">The sequence shown here is derived from an EMBL/GenBank/DDBJ whole genome shotgun (WGS) entry which is preliminary data.</text>
</comment>
<reference evidence="3" key="1">
    <citation type="submission" date="2021-01" db="EMBL/GenBank/DDBJ databases">
        <title>A chromosome-scale assembly of European eel, Anguilla anguilla.</title>
        <authorList>
            <person name="Henkel C."/>
            <person name="Jong-Raadsen S.A."/>
            <person name="Dufour S."/>
            <person name="Weltzien F.-A."/>
            <person name="Palstra A.P."/>
            <person name="Pelster B."/>
            <person name="Spaink H.P."/>
            <person name="Van Den Thillart G.E."/>
            <person name="Jansen H."/>
            <person name="Zahm M."/>
            <person name="Klopp C."/>
            <person name="Cedric C."/>
            <person name="Louis A."/>
            <person name="Berthelot C."/>
            <person name="Parey E."/>
            <person name="Roest Crollius H."/>
            <person name="Montfort J."/>
            <person name="Robinson-Rechavi M."/>
            <person name="Bucao C."/>
            <person name="Bouchez O."/>
            <person name="Gislard M."/>
            <person name="Lluch J."/>
            <person name="Milhes M."/>
            <person name="Lampietro C."/>
            <person name="Lopez Roques C."/>
            <person name="Donnadieu C."/>
            <person name="Braasch I."/>
            <person name="Desvignes T."/>
            <person name="Postlethwait J."/>
            <person name="Bobe J."/>
            <person name="Guiguen Y."/>
            <person name="Dirks R."/>
        </authorList>
    </citation>
    <scope>NUCLEOTIDE SEQUENCE</scope>
    <source>
        <strain evidence="3">Tag_6206</strain>
        <tissue evidence="3">Liver</tissue>
    </source>
</reference>
<gene>
    <name evidence="3" type="ORF">ANANG_G00075300</name>
</gene>
<keyword evidence="4" id="KW-1185">Reference proteome</keyword>
<evidence type="ECO:0000313" key="3">
    <source>
        <dbReference type="EMBL" id="KAG5849777.1"/>
    </source>
</evidence>
<dbReference type="EMBL" id="JAFIRN010000004">
    <property type="protein sequence ID" value="KAG5849777.1"/>
    <property type="molecule type" value="Genomic_DNA"/>
</dbReference>
<name>A0A9D3S4E3_ANGAN</name>
<dbReference type="GO" id="GO:0005634">
    <property type="term" value="C:nucleus"/>
    <property type="evidence" value="ECO:0007669"/>
    <property type="project" value="TreeGrafter"/>
</dbReference>
<proteinExistence type="predicted"/>
<evidence type="ECO:0000259" key="2">
    <source>
        <dbReference type="Pfam" id="PF13873"/>
    </source>
</evidence>
<dbReference type="InterPro" id="IPR028002">
    <property type="entry name" value="Myb_DNA-bind_5"/>
</dbReference>
<accession>A0A9D3S4E3</accession>
<dbReference type="Proteomes" id="UP001044222">
    <property type="component" value="Unassembled WGS sequence"/>
</dbReference>
<feature type="region of interest" description="Disordered" evidence="1">
    <location>
        <begin position="96"/>
        <end position="161"/>
    </location>
</feature>
<sequence>MGVSNKRKRLEWHRVCAAVNASSAVNRSAGEVKKKWFDIKVQAKKRISAHRESVGVGGWCVGAPPLSPLDERLASIIGDIHMSAMLPPLDEFTEMAESTAVKTESEDQKMGVPGAEEVPERSEEAQEGSEEVQQEEDSAPGPSSVSGAGRGHASGDDPADAAVRTQRDLIRSIDNCNAGCRRVVLIIPSSLAGVAKLGNGGVVLSAPQCLKAHSGRCL</sequence>
<organism evidence="3 4">
    <name type="scientific">Anguilla anguilla</name>
    <name type="common">European freshwater eel</name>
    <name type="synonym">Muraena anguilla</name>
    <dbReference type="NCBI Taxonomy" id="7936"/>
    <lineage>
        <taxon>Eukaryota</taxon>
        <taxon>Metazoa</taxon>
        <taxon>Chordata</taxon>
        <taxon>Craniata</taxon>
        <taxon>Vertebrata</taxon>
        <taxon>Euteleostomi</taxon>
        <taxon>Actinopterygii</taxon>
        <taxon>Neopterygii</taxon>
        <taxon>Teleostei</taxon>
        <taxon>Anguilliformes</taxon>
        <taxon>Anguillidae</taxon>
        <taxon>Anguilla</taxon>
    </lineage>
</organism>
<dbReference type="PANTHER" id="PTHR23098">
    <property type="entry name" value="AGAP001331-PA-RELATED"/>
    <property type="match status" value="1"/>
</dbReference>